<dbReference type="Pfam" id="PF06741">
    <property type="entry name" value="LsmAD"/>
    <property type="match status" value="1"/>
</dbReference>
<dbReference type="GO" id="GO:0034063">
    <property type="term" value="P:stress granule assembly"/>
    <property type="evidence" value="ECO:0007669"/>
    <property type="project" value="TreeGrafter"/>
</dbReference>
<feature type="compositionally biased region" description="Polar residues" evidence="1">
    <location>
        <begin position="707"/>
        <end position="721"/>
    </location>
</feature>
<evidence type="ECO:0000313" key="4">
    <source>
        <dbReference type="Proteomes" id="UP000054266"/>
    </source>
</evidence>
<feature type="compositionally biased region" description="Basic and acidic residues" evidence="1">
    <location>
        <begin position="789"/>
        <end position="799"/>
    </location>
</feature>
<feature type="region of interest" description="Disordered" evidence="1">
    <location>
        <begin position="1064"/>
        <end position="1096"/>
    </location>
</feature>
<proteinExistence type="predicted"/>
<feature type="compositionally biased region" description="Polar residues" evidence="1">
    <location>
        <begin position="209"/>
        <end position="226"/>
    </location>
</feature>
<keyword evidence="4" id="KW-1185">Reference proteome</keyword>
<dbReference type="STRING" id="5601.A0A0D2FLJ1"/>
<accession>A0A0D2FLJ1</accession>
<feature type="compositionally biased region" description="Polar residues" evidence="1">
    <location>
        <begin position="415"/>
        <end position="426"/>
    </location>
</feature>
<feature type="region of interest" description="Disordered" evidence="1">
    <location>
        <begin position="565"/>
        <end position="598"/>
    </location>
</feature>
<evidence type="ECO:0000313" key="3">
    <source>
        <dbReference type="EMBL" id="KIW67580.1"/>
    </source>
</evidence>
<feature type="region of interest" description="Disordered" evidence="1">
    <location>
        <begin position="1"/>
        <end position="103"/>
    </location>
</feature>
<feature type="region of interest" description="Disordered" evidence="1">
    <location>
        <begin position="348"/>
        <end position="458"/>
    </location>
</feature>
<feature type="compositionally biased region" description="Low complexity" evidence="1">
    <location>
        <begin position="812"/>
        <end position="825"/>
    </location>
</feature>
<feature type="region of interest" description="Disordered" evidence="1">
    <location>
        <begin position="754"/>
        <end position="898"/>
    </location>
</feature>
<dbReference type="HOGENOM" id="CLU_007072_0_0_1"/>
<dbReference type="Proteomes" id="UP000054266">
    <property type="component" value="Unassembled WGS sequence"/>
</dbReference>
<feature type="compositionally biased region" description="Polar residues" evidence="1">
    <location>
        <begin position="657"/>
        <end position="673"/>
    </location>
</feature>
<feature type="domain" description="LsmAD" evidence="2">
    <location>
        <begin position="265"/>
        <end position="336"/>
    </location>
</feature>
<dbReference type="SMART" id="SM01272">
    <property type="entry name" value="LsmAD"/>
    <property type="match status" value="1"/>
</dbReference>
<dbReference type="PANTHER" id="PTHR12854">
    <property type="entry name" value="ATAXIN 2-RELATED"/>
    <property type="match status" value="1"/>
</dbReference>
<dbReference type="GO" id="GO:0003729">
    <property type="term" value="F:mRNA binding"/>
    <property type="evidence" value="ECO:0007669"/>
    <property type="project" value="TreeGrafter"/>
</dbReference>
<feature type="compositionally biased region" description="Basic and acidic residues" evidence="1">
    <location>
        <begin position="754"/>
        <end position="769"/>
    </location>
</feature>
<feature type="compositionally biased region" description="Basic and acidic residues" evidence="1">
    <location>
        <begin position="389"/>
        <end position="398"/>
    </location>
</feature>
<dbReference type="PANTHER" id="PTHR12854:SF7">
    <property type="entry name" value="ATAXIN-2 HOMOLOG"/>
    <property type="match status" value="1"/>
</dbReference>
<feature type="region of interest" description="Disordered" evidence="1">
    <location>
        <begin position="693"/>
        <end position="738"/>
    </location>
</feature>
<dbReference type="EMBL" id="KN846959">
    <property type="protein sequence ID" value="KIW67580.1"/>
    <property type="molecule type" value="Genomic_DNA"/>
</dbReference>
<feature type="region of interest" description="Disordered" evidence="1">
    <location>
        <begin position="209"/>
        <end position="230"/>
    </location>
</feature>
<feature type="region of interest" description="Disordered" evidence="1">
    <location>
        <begin position="650"/>
        <end position="673"/>
    </location>
</feature>
<protein>
    <recommendedName>
        <fullName evidence="2">LsmAD domain-containing protein</fullName>
    </recommendedName>
</protein>
<dbReference type="InterPro" id="IPR025852">
    <property type="entry name" value="SM_dom_ATX"/>
</dbReference>
<name>A0A0D2FLJ1_9EURO</name>
<feature type="region of interest" description="Disordered" evidence="1">
    <location>
        <begin position="298"/>
        <end position="335"/>
    </location>
</feature>
<dbReference type="GO" id="GO:0010494">
    <property type="term" value="C:cytoplasmic stress granule"/>
    <property type="evidence" value="ECO:0007669"/>
    <property type="project" value="TreeGrafter"/>
</dbReference>
<feature type="compositionally biased region" description="Polar residues" evidence="1">
    <location>
        <begin position="63"/>
        <end position="91"/>
    </location>
</feature>
<sequence>MASAASIPSTNLNNSLNSPQNNGLGRNTMRSSSNQKAMDAGRKQSPGGGDGVSRRPTQKAWGPNSNASQQRGSMASQQNGHTPQSRNTTALRPSAVQKEAGITDRQTHERLVFLFGAAIGLNIVVTSKSGEKFEGLLSGSSLTPANSRIALKMVRKVQPVTGGHVNGVAPREAALVGLSPEYAMNFDLRDLADMTIADFTLPEAGKLSNGATSSFQTDTDISGNQTRGERELKRWVPEGPDTTDYSLESNNAGSWDQFATNSQLFGAKSTYDENLYTTSIDRSAPSYKRREAEAERIAREIEGSTSTNAHIREERGQAPENDGEEEEEKYSGVRRDDKVYPLLAVGGANKYTPPARRAPTGQATVPGAPVDPAIISAQISPPDPVVPSEKPKQDREVDGTTENTPPAAEKPISEPNGTTPPQASTTDKVESLVTQPAHDKAEPTNIEAPPSTKVVSQGPTENVEVKVLHQFRQFADNERQRVIERRKAQQNQDRAAKLNELLRFSKTFKLKTPIPNDLIGILAKDPAKQEAIVEKAQKESSESVVTTTAAAKPALSQAPITSNVARKADVPQPQTSVPDRPVFNRGRGGYLQGGRSDRTVGQQQPLYAGRNNNAPFNPRFGAHQQDRKGIQQPPSIPAPIPIIDGRVPPTGPMADQSGMTSPQRSNMHTPNSAISGKFNLNVKASEFRPTAATFNPAASSQPPSSPGSTQRAGSISRTASPSVFFGNRKPKPASQRPSIAKYFNPIARMKHEYTQKKAGEGAKTEETQKDYSNNGGIPFAFQTGPRWTVKPENDQKTYEEAFDQPTAPPAISPSQSRSSSSHHIPYAGQGMAIPNGPANIPHISTPQHMPHAGPQQFQHQYEDGTHRMQYGAGTPGMYPSPSMASRQASAYASPMTHPAQLSYQQQQYFGTPTGQMPMQMQMRQFPGTPGMMHAQVGQMTAPMMVQQPSNGPYMNVPQQFNPQMGQMYSPNPGYVHPQQNGGYSSPGRMAPMMMQQGSQQGHPQAPNMMYSMSNQGSHMVYPQTQMGMHRGSYGGGHQYGTPHQGYAMQHRTMSSGYGQIPHKMHPQMQQAHTPAMNGPPQGPTYGQMEGGQDDGK</sequence>
<dbReference type="InterPro" id="IPR009604">
    <property type="entry name" value="LsmAD_domain"/>
</dbReference>
<organism evidence="3 4">
    <name type="scientific">Phialophora macrospora</name>
    <dbReference type="NCBI Taxonomy" id="1851006"/>
    <lineage>
        <taxon>Eukaryota</taxon>
        <taxon>Fungi</taxon>
        <taxon>Dikarya</taxon>
        <taxon>Ascomycota</taxon>
        <taxon>Pezizomycotina</taxon>
        <taxon>Eurotiomycetes</taxon>
        <taxon>Chaetothyriomycetidae</taxon>
        <taxon>Chaetothyriales</taxon>
        <taxon>Herpotrichiellaceae</taxon>
        <taxon>Phialophora</taxon>
    </lineage>
</organism>
<feature type="compositionally biased region" description="Low complexity" evidence="1">
    <location>
        <begin position="9"/>
        <end position="24"/>
    </location>
</feature>
<dbReference type="AlphaFoldDB" id="A0A0D2FLJ1"/>
<reference evidence="3 4" key="1">
    <citation type="submission" date="2015-01" db="EMBL/GenBank/DDBJ databases">
        <title>The Genome Sequence of Capronia semiimmersa CBS27337.</title>
        <authorList>
            <consortium name="The Broad Institute Genomics Platform"/>
            <person name="Cuomo C."/>
            <person name="de Hoog S."/>
            <person name="Gorbushina A."/>
            <person name="Stielow B."/>
            <person name="Teixiera M."/>
            <person name="Abouelleil A."/>
            <person name="Chapman S.B."/>
            <person name="Priest M."/>
            <person name="Young S.K."/>
            <person name="Wortman J."/>
            <person name="Nusbaum C."/>
            <person name="Birren B."/>
        </authorList>
    </citation>
    <scope>NUCLEOTIDE SEQUENCE [LARGE SCALE GENOMIC DNA]</scope>
    <source>
        <strain evidence="3 4">CBS 27337</strain>
    </source>
</reference>
<dbReference type="Pfam" id="PF14438">
    <property type="entry name" value="SM-ATX"/>
    <property type="match status" value="1"/>
</dbReference>
<evidence type="ECO:0000256" key="1">
    <source>
        <dbReference type="SAM" id="MobiDB-lite"/>
    </source>
</evidence>
<dbReference type="InterPro" id="IPR045117">
    <property type="entry name" value="ATXN2-like"/>
</dbReference>
<evidence type="ECO:0000259" key="2">
    <source>
        <dbReference type="SMART" id="SM01272"/>
    </source>
</evidence>
<gene>
    <name evidence="3" type="ORF">PV04_06820</name>
</gene>